<dbReference type="HOGENOM" id="CLU_2049316_0_0_1"/>
<keyword evidence="3" id="KW-1185">Reference proteome</keyword>
<evidence type="ECO:0000313" key="2">
    <source>
        <dbReference type="EMBL" id="KDQ11903.1"/>
    </source>
</evidence>
<proteinExistence type="predicted"/>
<accession>A0A067M811</accession>
<protein>
    <submittedName>
        <fullName evidence="2">Uncharacterized protein</fullName>
    </submittedName>
</protein>
<organism evidence="2 3">
    <name type="scientific">Botryobasidium botryosum (strain FD-172 SS1)</name>
    <dbReference type="NCBI Taxonomy" id="930990"/>
    <lineage>
        <taxon>Eukaryota</taxon>
        <taxon>Fungi</taxon>
        <taxon>Dikarya</taxon>
        <taxon>Basidiomycota</taxon>
        <taxon>Agaricomycotina</taxon>
        <taxon>Agaricomycetes</taxon>
        <taxon>Cantharellales</taxon>
        <taxon>Botryobasidiaceae</taxon>
        <taxon>Botryobasidium</taxon>
    </lineage>
</organism>
<feature type="compositionally biased region" description="Low complexity" evidence="1">
    <location>
        <begin position="111"/>
        <end position="120"/>
    </location>
</feature>
<dbReference type="EMBL" id="KL198054">
    <property type="protein sequence ID" value="KDQ11903.1"/>
    <property type="molecule type" value="Genomic_DNA"/>
</dbReference>
<gene>
    <name evidence="2" type="ORF">BOTBODRAFT_432032</name>
</gene>
<feature type="compositionally biased region" description="Acidic residues" evidence="1">
    <location>
        <begin position="56"/>
        <end position="65"/>
    </location>
</feature>
<feature type="compositionally biased region" description="Gly residues" evidence="1">
    <location>
        <begin position="87"/>
        <end position="100"/>
    </location>
</feature>
<reference evidence="3" key="1">
    <citation type="journal article" date="2014" name="Proc. Natl. Acad. Sci. U.S.A.">
        <title>Extensive sampling of basidiomycete genomes demonstrates inadequacy of the white-rot/brown-rot paradigm for wood decay fungi.</title>
        <authorList>
            <person name="Riley R."/>
            <person name="Salamov A.A."/>
            <person name="Brown D.W."/>
            <person name="Nagy L.G."/>
            <person name="Floudas D."/>
            <person name="Held B.W."/>
            <person name="Levasseur A."/>
            <person name="Lombard V."/>
            <person name="Morin E."/>
            <person name="Otillar R."/>
            <person name="Lindquist E.A."/>
            <person name="Sun H."/>
            <person name="LaButti K.M."/>
            <person name="Schmutz J."/>
            <person name="Jabbour D."/>
            <person name="Luo H."/>
            <person name="Baker S.E."/>
            <person name="Pisabarro A.G."/>
            <person name="Walton J.D."/>
            <person name="Blanchette R.A."/>
            <person name="Henrissat B."/>
            <person name="Martin F."/>
            <person name="Cullen D."/>
            <person name="Hibbett D.S."/>
            <person name="Grigoriev I.V."/>
        </authorList>
    </citation>
    <scope>NUCLEOTIDE SEQUENCE [LARGE SCALE GENOMIC DNA]</scope>
    <source>
        <strain evidence="3">FD-172 SS1</strain>
    </source>
</reference>
<dbReference type="InParanoid" id="A0A067M811"/>
<dbReference type="Proteomes" id="UP000027195">
    <property type="component" value="Unassembled WGS sequence"/>
</dbReference>
<evidence type="ECO:0000313" key="3">
    <source>
        <dbReference type="Proteomes" id="UP000027195"/>
    </source>
</evidence>
<name>A0A067M811_BOTB1</name>
<evidence type="ECO:0000256" key="1">
    <source>
        <dbReference type="SAM" id="MobiDB-lite"/>
    </source>
</evidence>
<sequence length="120" mass="13364">MVARSDLEDYILRGRSLESMSFLKFMVDTYETSTTKRKNQRNRSGSEGQQIHDEVVQEDNDEEEQEHEHDDEPGLASDNSSIVNTGVVGGLGEGQSGHGEIGAERRPARRPPQAAFFRAS</sequence>
<dbReference type="AlphaFoldDB" id="A0A067M811"/>
<feature type="region of interest" description="Disordered" evidence="1">
    <location>
        <begin position="31"/>
        <end position="120"/>
    </location>
</feature>